<name>A0ABW8Z5T4_9BURK</name>
<evidence type="ECO:0000313" key="3">
    <source>
        <dbReference type="Proteomes" id="UP001629214"/>
    </source>
</evidence>
<sequence>MNHTCFVTGGSGFVGGRLIKRLVAQGWQVRALVRNDEGGRIVKSLGAMPVHGSLNEASELVASLRGCDIVVHVAALFKLWGTNAEFEAVNVRGTELLLNAAQAAGVKRFIQVGAAAVIMGDMVDIHKAQESLPLQERFWAPYAASKARSEMLVLKANRPGTFDTVVIRPPMIWGDGMPMLEDILENVKTEEFRFVNNGSAVMSTVHVDNVCHAIELAIDRGRGGEAYFISDGIDQSFREILNAFLNCQGVQAPKRSIPSGMAWFMATMMEAIWKLFSRKGEPPITRQLLRFISKDFTLDISKAQRDLGYRPEMAWSTGIELMREKHVG</sequence>
<evidence type="ECO:0000259" key="1">
    <source>
        <dbReference type="Pfam" id="PF01073"/>
    </source>
</evidence>
<dbReference type="Pfam" id="PF01073">
    <property type="entry name" value="3Beta_HSD"/>
    <property type="match status" value="1"/>
</dbReference>
<dbReference type="Proteomes" id="UP001629214">
    <property type="component" value="Unassembled WGS sequence"/>
</dbReference>
<evidence type="ECO:0000313" key="2">
    <source>
        <dbReference type="EMBL" id="MFL9878397.1"/>
    </source>
</evidence>
<dbReference type="EMBL" id="JAQQFR010000004">
    <property type="protein sequence ID" value="MFL9878397.1"/>
    <property type="molecule type" value="Genomic_DNA"/>
</dbReference>
<gene>
    <name evidence="2" type="ORF">PQR63_08395</name>
</gene>
<accession>A0ABW8Z5T4</accession>
<dbReference type="InterPro" id="IPR036291">
    <property type="entry name" value="NAD(P)-bd_dom_sf"/>
</dbReference>
<dbReference type="PANTHER" id="PTHR48079">
    <property type="entry name" value="PROTEIN YEEZ"/>
    <property type="match status" value="1"/>
</dbReference>
<comment type="caution">
    <text evidence="2">The sequence shown here is derived from an EMBL/GenBank/DDBJ whole genome shotgun (WGS) entry which is preliminary data.</text>
</comment>
<dbReference type="SUPFAM" id="SSF51735">
    <property type="entry name" value="NAD(P)-binding Rossmann-fold domains"/>
    <property type="match status" value="1"/>
</dbReference>
<proteinExistence type="predicted"/>
<protein>
    <submittedName>
        <fullName evidence="2">NAD-dependent epimerase/dehydratase family protein</fullName>
    </submittedName>
</protein>
<keyword evidence="3" id="KW-1185">Reference proteome</keyword>
<dbReference type="Gene3D" id="3.40.50.720">
    <property type="entry name" value="NAD(P)-binding Rossmann-like Domain"/>
    <property type="match status" value="1"/>
</dbReference>
<feature type="domain" description="3-beta hydroxysteroid dehydrogenase/isomerase" evidence="1">
    <location>
        <begin position="7"/>
        <end position="255"/>
    </location>
</feature>
<reference evidence="2 3" key="1">
    <citation type="journal article" date="2024" name="Chem. Sci.">
        <title>Discovery of megapolipeptins by genome mining of a Burkholderiales bacteria collection.</title>
        <authorList>
            <person name="Paulo B.S."/>
            <person name="Recchia M.J.J."/>
            <person name="Lee S."/>
            <person name="Fergusson C.H."/>
            <person name="Romanowski S.B."/>
            <person name="Hernandez A."/>
            <person name="Krull N."/>
            <person name="Liu D.Y."/>
            <person name="Cavanagh H."/>
            <person name="Bos A."/>
            <person name="Gray C.A."/>
            <person name="Murphy B.T."/>
            <person name="Linington R.G."/>
            <person name="Eustaquio A.S."/>
        </authorList>
    </citation>
    <scope>NUCLEOTIDE SEQUENCE [LARGE SCALE GENOMIC DNA]</scope>
    <source>
        <strain evidence="2 3">RL21-008-BIB-B</strain>
    </source>
</reference>
<organism evidence="2 3">
    <name type="scientific">Herbaspirillum rhizosphaerae</name>
    <dbReference type="NCBI Taxonomy" id="346179"/>
    <lineage>
        <taxon>Bacteria</taxon>
        <taxon>Pseudomonadati</taxon>
        <taxon>Pseudomonadota</taxon>
        <taxon>Betaproteobacteria</taxon>
        <taxon>Burkholderiales</taxon>
        <taxon>Oxalobacteraceae</taxon>
        <taxon>Herbaspirillum</taxon>
    </lineage>
</organism>
<dbReference type="InterPro" id="IPR002225">
    <property type="entry name" value="3Beta_OHSteriod_DH/Estase"/>
</dbReference>
<dbReference type="PANTHER" id="PTHR48079:SF6">
    <property type="entry name" value="NAD(P)-BINDING DOMAIN-CONTAINING PROTEIN-RELATED"/>
    <property type="match status" value="1"/>
</dbReference>
<dbReference type="RefSeq" id="WP_408167311.1">
    <property type="nucleotide sequence ID" value="NZ_JAQQFR010000004.1"/>
</dbReference>
<dbReference type="InterPro" id="IPR051783">
    <property type="entry name" value="NAD(P)-dependent_oxidoreduct"/>
</dbReference>